<dbReference type="EMBL" id="AF204951">
    <property type="protein sequence ID" value="AAK14435.1"/>
    <property type="molecule type" value="Genomic_DNA"/>
</dbReference>
<reference evidence="1 2" key="2">
    <citation type="journal article" date="1998" name="Adv. Virus Res.">
        <title>Viruses in marine brown algae.</title>
        <authorList>
            <person name="Muller D.G."/>
            <person name="Kapp M."/>
            <person name="Knippers R."/>
        </authorList>
    </citation>
    <scope>NUCLEOTIDE SEQUENCE [LARGE SCALE GENOMIC DNA]</scope>
    <source>
        <strain evidence="2">Isolate New Zealand/Kaikoura/1988</strain>
    </source>
</reference>
<evidence type="ECO:0000313" key="1">
    <source>
        <dbReference type="EMBL" id="AAK14435.1"/>
    </source>
</evidence>
<sequence>MSRKQAAKTVVKVLDDLKEASTLLDNDYDPTSLQKMSWEALIEGCRRKLVNLRYIQSDEQMESVLRNMQTNIVIVTDAAILTAKTVARFGEQSLDQTFHIRKPAFKRSVHLGRRISRISPQLRLFIADGQFDPDYPATLVKIDPQHLFFVHDGNSDRIDDRATGPRHEVDALCNQPLDGNAVLHRGKIFFHGRAAGPFDNRVRTISSSTQFWSGITNFSEDVILAYEIEK</sequence>
<reference evidence="1 2" key="3">
    <citation type="journal article" date="2000" name="Virology">
        <title>Characterization and immunolocalization of major structural proteins in the brown algal virus EsV-1.</title>
        <authorList>
            <person name="Delaroque N."/>
            <person name="Wolf S."/>
            <person name="Muller D.G."/>
            <person name="Knippers R."/>
        </authorList>
    </citation>
    <scope>NUCLEOTIDE SEQUENCE [LARGE SCALE GENOMIC DNA]</scope>
    <source>
        <strain evidence="2">Isolate New Zealand/Kaikoura/1988</strain>
    </source>
</reference>
<organism evidence="1 2">
    <name type="scientific">Ectocarpus siliculosus virus 1 (isolate New Zealand/Kaikoura/1988)</name>
    <name type="common">EsV-1</name>
    <dbReference type="NCBI Taxonomy" id="654926"/>
    <lineage>
        <taxon>Viruses</taxon>
        <taxon>Varidnaviria</taxon>
        <taxon>Bamfordvirae</taxon>
        <taxon>Nucleocytoviricota</taxon>
        <taxon>Megaviricetes</taxon>
        <taxon>Algavirales</taxon>
        <taxon>Phycodnaviridae</taxon>
        <taxon>Phaeovirus</taxon>
        <taxon>Phaeovirus unasiliculosus</taxon>
        <taxon>Ectocarpus siliculosus virus 1</taxon>
    </lineage>
</organism>
<organismHost>
    <name type="scientific">Ectocarpus siliculosus</name>
    <name type="common">Brown alga</name>
    <name type="synonym">Conferva siliculosa</name>
    <dbReference type="NCBI Taxonomy" id="2880"/>
</organismHost>
<evidence type="ECO:0000313" key="2">
    <source>
        <dbReference type="Proteomes" id="UP000000864"/>
    </source>
</evidence>
<dbReference type="KEGG" id="vg:920669"/>
<proteinExistence type="predicted"/>
<keyword evidence="2" id="KW-1185">Reference proteome</keyword>
<name>Q8QNQ0_ESV1K</name>
<gene>
    <name evidence="1" type="primary">ORF 9</name>
</gene>
<accession>Q8QNQ0</accession>
<dbReference type="Proteomes" id="UP000000864">
    <property type="component" value="Segment"/>
</dbReference>
<protein>
    <submittedName>
        <fullName evidence="1">EsV-1-9</fullName>
    </submittedName>
</protein>
<reference evidence="1 2" key="4">
    <citation type="journal article" date="2000" name="Virology">
        <title>The brown algal virus EsV-1 particle contains a putative hybrid histidine kinase.</title>
        <authorList>
            <person name="Delaroque N."/>
            <person name="Wolf S."/>
            <person name="Muller D.G."/>
            <person name="Knippers R."/>
        </authorList>
    </citation>
    <scope>NUCLEOTIDE SEQUENCE [LARGE SCALE GENOMIC DNA]</scope>
    <source>
        <strain evidence="2">Isolate New Zealand/Kaikoura/1988</strain>
    </source>
</reference>
<reference evidence="1 2" key="1">
    <citation type="journal article" date="1995" name="Virology">
        <title>Coat protein of the Ectocarpus siliculosus virus.</title>
        <authorList>
            <person name="Klein M."/>
            <person name="Lanka S.T."/>
            <person name="Knippers R."/>
            <person name="Muller D.G."/>
        </authorList>
    </citation>
    <scope>NUCLEOTIDE SEQUENCE [LARGE SCALE GENOMIC DNA]</scope>
    <source>
        <strain evidence="2">Isolate New Zealand/Kaikoura/1988</strain>
    </source>
</reference>